<protein>
    <recommendedName>
        <fullName evidence="3">Ribbon-helix-helix CopG family protein</fullName>
    </recommendedName>
</protein>
<evidence type="ECO:0000313" key="2">
    <source>
        <dbReference type="Proteomes" id="UP000272729"/>
    </source>
</evidence>
<dbReference type="AlphaFoldDB" id="A0A495XC18"/>
<proteinExistence type="predicted"/>
<sequence length="76" mass="8183">MGTITFRPDAETERALDELTAGGQSASAAIREALLLAARVRREEQLREEALSLAADPSDAAEARAVLADMESLRAW</sequence>
<gene>
    <name evidence="1" type="ORF">DFJ66_3376</name>
</gene>
<comment type="caution">
    <text evidence="1">The sequence shown here is derived from an EMBL/GenBank/DDBJ whole genome shotgun (WGS) entry which is preliminary data.</text>
</comment>
<reference evidence="1 2" key="1">
    <citation type="submission" date="2018-10" db="EMBL/GenBank/DDBJ databases">
        <title>Sequencing the genomes of 1000 actinobacteria strains.</title>
        <authorList>
            <person name="Klenk H.-P."/>
        </authorList>
    </citation>
    <scope>NUCLEOTIDE SEQUENCE [LARGE SCALE GENOMIC DNA]</scope>
    <source>
        <strain evidence="1 2">DSM 43911</strain>
    </source>
</reference>
<dbReference type="RefSeq" id="WP_121222325.1">
    <property type="nucleotide sequence ID" value="NZ_JBIUBA010000022.1"/>
</dbReference>
<dbReference type="Proteomes" id="UP000272729">
    <property type="component" value="Unassembled WGS sequence"/>
</dbReference>
<accession>A0A495XC18</accession>
<evidence type="ECO:0000313" key="1">
    <source>
        <dbReference type="EMBL" id="RKT70133.1"/>
    </source>
</evidence>
<name>A0A495XC18_9PSEU</name>
<dbReference type="EMBL" id="RBXR01000001">
    <property type="protein sequence ID" value="RKT70133.1"/>
    <property type="molecule type" value="Genomic_DNA"/>
</dbReference>
<evidence type="ECO:0008006" key="3">
    <source>
        <dbReference type="Google" id="ProtNLM"/>
    </source>
</evidence>
<keyword evidence="2" id="KW-1185">Reference proteome</keyword>
<organism evidence="1 2">
    <name type="scientific">Saccharothrix variisporea</name>
    <dbReference type="NCBI Taxonomy" id="543527"/>
    <lineage>
        <taxon>Bacteria</taxon>
        <taxon>Bacillati</taxon>
        <taxon>Actinomycetota</taxon>
        <taxon>Actinomycetes</taxon>
        <taxon>Pseudonocardiales</taxon>
        <taxon>Pseudonocardiaceae</taxon>
        <taxon>Saccharothrix</taxon>
    </lineage>
</organism>